<keyword evidence="3" id="KW-1185">Reference proteome</keyword>
<dbReference type="EMBL" id="MU001746">
    <property type="protein sequence ID" value="KAF2800499.1"/>
    <property type="molecule type" value="Genomic_DNA"/>
</dbReference>
<dbReference type="Proteomes" id="UP000799757">
    <property type="component" value="Unassembled WGS sequence"/>
</dbReference>
<name>A0A6A6XVT8_9PLEO</name>
<evidence type="ECO:0000313" key="2">
    <source>
        <dbReference type="EMBL" id="KAF2800499.1"/>
    </source>
</evidence>
<proteinExistence type="predicted"/>
<reference evidence="2" key="1">
    <citation type="journal article" date="2020" name="Stud. Mycol.">
        <title>101 Dothideomycetes genomes: a test case for predicting lifestyles and emergence of pathogens.</title>
        <authorList>
            <person name="Haridas S."/>
            <person name="Albert R."/>
            <person name="Binder M."/>
            <person name="Bloem J."/>
            <person name="Labutti K."/>
            <person name="Salamov A."/>
            <person name="Andreopoulos B."/>
            <person name="Baker S."/>
            <person name="Barry K."/>
            <person name="Bills G."/>
            <person name="Bluhm B."/>
            <person name="Cannon C."/>
            <person name="Castanera R."/>
            <person name="Culley D."/>
            <person name="Daum C."/>
            <person name="Ezra D."/>
            <person name="Gonzalez J."/>
            <person name="Henrissat B."/>
            <person name="Kuo A."/>
            <person name="Liang C."/>
            <person name="Lipzen A."/>
            <person name="Lutzoni F."/>
            <person name="Magnuson J."/>
            <person name="Mondo S."/>
            <person name="Nolan M."/>
            <person name="Ohm R."/>
            <person name="Pangilinan J."/>
            <person name="Park H.-J."/>
            <person name="Ramirez L."/>
            <person name="Alfaro M."/>
            <person name="Sun H."/>
            <person name="Tritt A."/>
            <person name="Yoshinaga Y."/>
            <person name="Zwiers L.-H."/>
            <person name="Turgeon B."/>
            <person name="Goodwin S."/>
            <person name="Spatafora J."/>
            <person name="Crous P."/>
            <person name="Grigoriev I."/>
        </authorList>
    </citation>
    <scope>NUCLEOTIDE SEQUENCE</scope>
    <source>
        <strain evidence="2">CBS 109.77</strain>
    </source>
</reference>
<evidence type="ECO:0000256" key="1">
    <source>
        <dbReference type="SAM" id="SignalP"/>
    </source>
</evidence>
<sequence length="57" mass="6500">MSKWVPLLLWSVARLDPVMLLLLLLLLLLLCRGECEIYDGKGCSELPLSRACYIVCY</sequence>
<protein>
    <submittedName>
        <fullName evidence="2">Uncharacterized protein</fullName>
    </submittedName>
</protein>
<accession>A0A6A6XVT8</accession>
<dbReference type="AlphaFoldDB" id="A0A6A6XVT8"/>
<feature type="chain" id="PRO_5025374286" evidence="1">
    <location>
        <begin position="34"/>
        <end position="57"/>
    </location>
</feature>
<gene>
    <name evidence="2" type="ORF">K505DRAFT_320397</name>
</gene>
<keyword evidence="1" id="KW-0732">Signal</keyword>
<evidence type="ECO:0000313" key="3">
    <source>
        <dbReference type="Proteomes" id="UP000799757"/>
    </source>
</evidence>
<feature type="signal peptide" evidence="1">
    <location>
        <begin position="1"/>
        <end position="33"/>
    </location>
</feature>
<organism evidence="2 3">
    <name type="scientific">Melanomma pulvis-pyrius CBS 109.77</name>
    <dbReference type="NCBI Taxonomy" id="1314802"/>
    <lineage>
        <taxon>Eukaryota</taxon>
        <taxon>Fungi</taxon>
        <taxon>Dikarya</taxon>
        <taxon>Ascomycota</taxon>
        <taxon>Pezizomycotina</taxon>
        <taxon>Dothideomycetes</taxon>
        <taxon>Pleosporomycetidae</taxon>
        <taxon>Pleosporales</taxon>
        <taxon>Melanommataceae</taxon>
        <taxon>Melanomma</taxon>
    </lineage>
</organism>